<dbReference type="RefSeq" id="WP_096999273.1">
    <property type="nucleotide sequence ID" value="NZ_OBEI01000001.1"/>
</dbReference>
<dbReference type="InterPro" id="IPR036812">
    <property type="entry name" value="NAD(P)_OxRdtase_dom_sf"/>
</dbReference>
<dbReference type="PANTHER" id="PTHR43312">
    <property type="entry name" value="D-THREO-ALDOSE 1-DEHYDROGENASE"/>
    <property type="match status" value="1"/>
</dbReference>
<dbReference type="Pfam" id="PF00248">
    <property type="entry name" value="Aldo_ket_red"/>
    <property type="match status" value="1"/>
</dbReference>
<dbReference type="Gene3D" id="3.20.20.100">
    <property type="entry name" value="NADP-dependent oxidoreductase domain"/>
    <property type="match status" value="1"/>
</dbReference>
<feature type="domain" description="NADP-dependent oxidoreductase" evidence="1">
    <location>
        <begin position="13"/>
        <end position="333"/>
    </location>
</feature>
<proteinExistence type="predicted"/>
<dbReference type="InterPro" id="IPR023210">
    <property type="entry name" value="NADP_OxRdtase_dom"/>
</dbReference>
<dbReference type="Proteomes" id="UP000219036">
    <property type="component" value="Unassembled WGS sequence"/>
</dbReference>
<accession>A0A285MYI3</accession>
<protein>
    <submittedName>
        <fullName evidence="2">Predicted oxidoreductase</fullName>
    </submittedName>
</protein>
<organism evidence="2 3">
    <name type="scientific">Persephonella hydrogeniphila</name>
    <dbReference type="NCBI Taxonomy" id="198703"/>
    <lineage>
        <taxon>Bacteria</taxon>
        <taxon>Pseudomonadati</taxon>
        <taxon>Aquificota</taxon>
        <taxon>Aquificia</taxon>
        <taxon>Aquificales</taxon>
        <taxon>Hydrogenothermaceae</taxon>
        <taxon>Persephonella</taxon>
    </lineage>
</organism>
<dbReference type="AlphaFoldDB" id="A0A285MYI3"/>
<keyword evidence="3" id="KW-1185">Reference proteome</keyword>
<sequence>MNYKKFDNLNLSEIGIGTYLGSSDDITDNNYYETIQEGISRGINVIDTAINYRNMRSEAVIGRVLKETEREKVYLSTKGGYIPVPYYIDEDPTQWFKKEFVETGIVSPSDITQTGNILSREYIEWSFNKSLENLATDYIDIYFIHNPEDQLLKFDRETFYKKLRSVFELLEEKVREKKLKFYGLATWNGFRVPPEHQQFLDLSEIYKIALEVGEDKHHFRFIQFPYNIAMIEAYNLKNQTVNGEKFSTIEAAKKLDIYTYISSPTMQGRLIRAVSPDVLKKFKVSKPVHIPIQFVRSTAGVGTVLIGMSKKEHLIENLEIEDIPPLSPEEIDIMINSR</sequence>
<evidence type="ECO:0000259" key="1">
    <source>
        <dbReference type="Pfam" id="PF00248"/>
    </source>
</evidence>
<dbReference type="SUPFAM" id="SSF51430">
    <property type="entry name" value="NAD(P)-linked oxidoreductase"/>
    <property type="match status" value="1"/>
</dbReference>
<dbReference type="OrthoDB" id="9804790at2"/>
<evidence type="ECO:0000313" key="3">
    <source>
        <dbReference type="Proteomes" id="UP000219036"/>
    </source>
</evidence>
<evidence type="ECO:0000313" key="2">
    <source>
        <dbReference type="EMBL" id="SNZ02244.1"/>
    </source>
</evidence>
<dbReference type="CDD" id="cd19099">
    <property type="entry name" value="AKR_unchar"/>
    <property type="match status" value="1"/>
</dbReference>
<dbReference type="EMBL" id="OBEI01000001">
    <property type="protein sequence ID" value="SNZ02244.1"/>
    <property type="molecule type" value="Genomic_DNA"/>
</dbReference>
<reference evidence="3" key="1">
    <citation type="submission" date="2017-09" db="EMBL/GenBank/DDBJ databases">
        <authorList>
            <person name="Varghese N."/>
            <person name="Submissions S."/>
        </authorList>
    </citation>
    <scope>NUCLEOTIDE SEQUENCE [LARGE SCALE GENOMIC DNA]</scope>
    <source>
        <strain evidence="3">DSM 15103</strain>
    </source>
</reference>
<gene>
    <name evidence="2" type="ORF">SAMN06265182_0062</name>
</gene>
<dbReference type="InterPro" id="IPR053135">
    <property type="entry name" value="AKR2_Oxidoreductase"/>
</dbReference>
<name>A0A285MYI3_9AQUI</name>
<dbReference type="PANTHER" id="PTHR43312:SF1">
    <property type="entry name" value="NADP-DEPENDENT OXIDOREDUCTASE DOMAIN-CONTAINING PROTEIN"/>
    <property type="match status" value="1"/>
</dbReference>